<feature type="transmembrane region" description="Helical" evidence="1">
    <location>
        <begin position="211"/>
        <end position="231"/>
    </location>
</feature>
<evidence type="ECO:0000256" key="1">
    <source>
        <dbReference type="SAM" id="Phobius"/>
    </source>
</evidence>
<organism evidence="2 3">
    <name type="scientific">Candidatus Doudnabacteria bacterium RIFCSPLOWO2_01_FULL_44_21</name>
    <dbReference type="NCBI Taxonomy" id="1817841"/>
    <lineage>
        <taxon>Bacteria</taxon>
        <taxon>Candidatus Doudnaibacteriota</taxon>
    </lineage>
</organism>
<feature type="transmembrane region" description="Helical" evidence="1">
    <location>
        <begin position="157"/>
        <end position="174"/>
    </location>
</feature>
<gene>
    <name evidence="2" type="ORF">A3B10_00640</name>
</gene>
<proteinExistence type="predicted"/>
<dbReference type="Proteomes" id="UP000177281">
    <property type="component" value="Unassembled WGS sequence"/>
</dbReference>
<accession>A0A1F5PXK4</accession>
<protein>
    <submittedName>
        <fullName evidence="2">Uncharacterized protein</fullName>
    </submittedName>
</protein>
<sequence length="235" mass="26775">MFNKISSLALAILLFLVLWGTQSHFYIFLAAVGGLILATIAINYRRLNFTWPHLMLPIIYLIGVAVVFAVVGSGTVRLIFLIFAALAFYVLEFKLGKESHFLQNIFLLSTFGWFLGIFALEFYLRLPTIFLAILVFVITYLFAVQGFAGFTLPSKKYFYLLLALVCAEAAWGIMLWPTFYFVNAVVLFCIFYLIWLFAFSAFFGKLTKAKMYWQVILVVIVLTAVLSTAAWKPLR</sequence>
<feature type="transmembrane region" description="Helical" evidence="1">
    <location>
        <begin position="101"/>
        <end position="123"/>
    </location>
</feature>
<keyword evidence="1" id="KW-0812">Transmembrane</keyword>
<evidence type="ECO:0000313" key="3">
    <source>
        <dbReference type="Proteomes" id="UP000177281"/>
    </source>
</evidence>
<evidence type="ECO:0000313" key="2">
    <source>
        <dbReference type="EMBL" id="OGE94645.1"/>
    </source>
</evidence>
<dbReference type="STRING" id="1817841.A3B10_00640"/>
<feature type="transmembrane region" description="Helical" evidence="1">
    <location>
        <begin position="180"/>
        <end position="204"/>
    </location>
</feature>
<comment type="caution">
    <text evidence="2">The sequence shown here is derived from an EMBL/GenBank/DDBJ whole genome shotgun (WGS) entry which is preliminary data.</text>
</comment>
<keyword evidence="1" id="KW-1133">Transmembrane helix</keyword>
<dbReference type="EMBL" id="MFFB01000012">
    <property type="protein sequence ID" value="OGE94645.1"/>
    <property type="molecule type" value="Genomic_DNA"/>
</dbReference>
<reference evidence="2 3" key="1">
    <citation type="journal article" date="2016" name="Nat. Commun.">
        <title>Thousands of microbial genomes shed light on interconnected biogeochemical processes in an aquifer system.</title>
        <authorList>
            <person name="Anantharaman K."/>
            <person name="Brown C.T."/>
            <person name="Hug L.A."/>
            <person name="Sharon I."/>
            <person name="Castelle C.J."/>
            <person name="Probst A.J."/>
            <person name="Thomas B.C."/>
            <person name="Singh A."/>
            <person name="Wilkins M.J."/>
            <person name="Karaoz U."/>
            <person name="Brodie E.L."/>
            <person name="Williams K.H."/>
            <person name="Hubbard S.S."/>
            <person name="Banfield J.F."/>
        </authorList>
    </citation>
    <scope>NUCLEOTIDE SEQUENCE [LARGE SCALE GENOMIC DNA]</scope>
</reference>
<feature type="transmembrane region" description="Helical" evidence="1">
    <location>
        <begin position="129"/>
        <end position="150"/>
    </location>
</feature>
<feature type="transmembrane region" description="Helical" evidence="1">
    <location>
        <begin position="58"/>
        <end position="89"/>
    </location>
</feature>
<name>A0A1F5PXK4_9BACT</name>
<dbReference type="AlphaFoldDB" id="A0A1F5PXK4"/>
<keyword evidence="1" id="KW-0472">Membrane</keyword>